<dbReference type="Gene3D" id="3.40.50.2300">
    <property type="match status" value="1"/>
</dbReference>
<evidence type="ECO:0000256" key="1">
    <source>
        <dbReference type="ARBA" id="ARBA00004496"/>
    </source>
</evidence>
<dbReference type="Pfam" id="PF00072">
    <property type="entry name" value="Response_reg"/>
    <property type="match status" value="1"/>
</dbReference>
<dbReference type="RefSeq" id="WP_317943098.1">
    <property type="nucleotide sequence ID" value="NZ_JAUBDI010000005.1"/>
</dbReference>
<gene>
    <name evidence="12" type="ORF">QT711_07485</name>
</gene>
<name>A0ABU4G7S0_9BACL</name>
<evidence type="ECO:0000256" key="6">
    <source>
        <dbReference type="ARBA" id="ARBA00023125"/>
    </source>
</evidence>
<dbReference type="InterPro" id="IPR001789">
    <property type="entry name" value="Sig_transdc_resp-reg_receiver"/>
</dbReference>
<dbReference type="InterPro" id="IPR048714">
    <property type="entry name" value="DpiA-like_HTH"/>
</dbReference>
<proteinExistence type="predicted"/>
<evidence type="ECO:0000259" key="11">
    <source>
        <dbReference type="PROSITE" id="PS50110"/>
    </source>
</evidence>
<keyword evidence="6 9" id="KW-0238">DNA-binding</keyword>
<keyword evidence="3 10" id="KW-0597">Phosphoprotein</keyword>
<feature type="domain" description="Response regulatory" evidence="11">
    <location>
        <begin position="3"/>
        <end position="119"/>
    </location>
</feature>
<dbReference type="Proteomes" id="UP001282284">
    <property type="component" value="Unassembled WGS sequence"/>
</dbReference>
<dbReference type="SUPFAM" id="SSF52172">
    <property type="entry name" value="CheY-like"/>
    <property type="match status" value="1"/>
</dbReference>
<keyword evidence="13" id="KW-1185">Reference proteome</keyword>
<keyword evidence="7 9" id="KW-0010">Activator</keyword>
<keyword evidence="8 9" id="KW-0804">Transcription</keyword>
<keyword evidence="4 9" id="KW-0902">Two-component regulatory system</keyword>
<evidence type="ECO:0000256" key="9">
    <source>
        <dbReference type="PIRNR" id="PIRNR006171"/>
    </source>
</evidence>
<dbReference type="PIRSF" id="PIRSF006171">
    <property type="entry name" value="RR_citrat_malat"/>
    <property type="match status" value="1"/>
</dbReference>
<dbReference type="InterPro" id="IPR011006">
    <property type="entry name" value="CheY-like_superfamily"/>
</dbReference>
<comment type="caution">
    <text evidence="12">The sequence shown here is derived from an EMBL/GenBank/DDBJ whole genome shotgun (WGS) entry which is preliminary data.</text>
</comment>
<feature type="modified residue" description="4-aspartylphosphate" evidence="10">
    <location>
        <position position="54"/>
    </location>
</feature>
<dbReference type="InterPro" id="IPR024187">
    <property type="entry name" value="Sig_transdc_resp-reg_cit/mal"/>
</dbReference>
<keyword evidence="2 9" id="KW-0963">Cytoplasm</keyword>
<dbReference type="InterPro" id="IPR051271">
    <property type="entry name" value="2C-system_Tx_regulators"/>
</dbReference>
<keyword evidence="5 9" id="KW-0805">Transcription regulation</keyword>
<evidence type="ECO:0000313" key="13">
    <source>
        <dbReference type="Proteomes" id="UP001282284"/>
    </source>
</evidence>
<evidence type="ECO:0000313" key="12">
    <source>
        <dbReference type="EMBL" id="MDW0113024.1"/>
    </source>
</evidence>
<dbReference type="PANTHER" id="PTHR45526">
    <property type="entry name" value="TRANSCRIPTIONAL REGULATORY PROTEIN DPIA"/>
    <property type="match status" value="1"/>
</dbReference>
<evidence type="ECO:0000256" key="2">
    <source>
        <dbReference type="ARBA" id="ARBA00022490"/>
    </source>
</evidence>
<protein>
    <recommendedName>
        <fullName evidence="9">Transcriptional regulatory protein</fullName>
    </recommendedName>
</protein>
<evidence type="ECO:0000256" key="5">
    <source>
        <dbReference type="ARBA" id="ARBA00023015"/>
    </source>
</evidence>
<dbReference type="PROSITE" id="PS50110">
    <property type="entry name" value="RESPONSE_REGULATORY"/>
    <property type="match status" value="1"/>
</dbReference>
<evidence type="ECO:0000256" key="4">
    <source>
        <dbReference type="ARBA" id="ARBA00023012"/>
    </source>
</evidence>
<dbReference type="Pfam" id="PF20714">
    <property type="entry name" value="HTH_64"/>
    <property type="match status" value="1"/>
</dbReference>
<dbReference type="SMART" id="SM00448">
    <property type="entry name" value="REC"/>
    <property type="match status" value="1"/>
</dbReference>
<dbReference type="EMBL" id="JAUBDI010000005">
    <property type="protein sequence ID" value="MDW0113024.1"/>
    <property type="molecule type" value="Genomic_DNA"/>
</dbReference>
<comment type="subcellular location">
    <subcellularLocation>
        <location evidence="1 9">Cytoplasm</location>
    </subcellularLocation>
</comment>
<reference evidence="12 13" key="1">
    <citation type="submission" date="2023-06" db="EMBL/GenBank/DDBJ databases">
        <title>Sporosarcina sp. nov., isolated from Korean traditional fermented seafood 'Jeotgal'.</title>
        <authorList>
            <person name="Yang A.I."/>
            <person name="Shin N.-R."/>
        </authorList>
    </citation>
    <scope>NUCLEOTIDE SEQUENCE [LARGE SCALE GENOMIC DNA]</scope>
    <source>
        <strain evidence="12 13">KCTC13119</strain>
    </source>
</reference>
<evidence type="ECO:0000256" key="8">
    <source>
        <dbReference type="ARBA" id="ARBA00023163"/>
    </source>
</evidence>
<evidence type="ECO:0000256" key="3">
    <source>
        <dbReference type="ARBA" id="ARBA00022553"/>
    </source>
</evidence>
<evidence type="ECO:0000256" key="7">
    <source>
        <dbReference type="ARBA" id="ARBA00023159"/>
    </source>
</evidence>
<evidence type="ECO:0000256" key="10">
    <source>
        <dbReference type="PROSITE-ProRule" id="PRU00169"/>
    </source>
</evidence>
<organism evidence="12 13">
    <name type="scientific">Sporosarcina saromensis</name>
    <dbReference type="NCBI Taxonomy" id="359365"/>
    <lineage>
        <taxon>Bacteria</taxon>
        <taxon>Bacillati</taxon>
        <taxon>Bacillota</taxon>
        <taxon>Bacilli</taxon>
        <taxon>Bacillales</taxon>
        <taxon>Caryophanaceae</taxon>
        <taxon>Sporosarcina</taxon>
    </lineage>
</organism>
<accession>A0ABU4G7S0</accession>
<sequence>MINVLIVEDDFRIAGIHQKIMESIEGIRVVGQALRAKEVWGFLEEERIDLILLDIYMPDQLGTDLMVEIKYNYPETEFIMITAAKERELLARCMAAGVFHYLVKPIDLIKLKEVIQRYQNRQNLINNGEIVDQTSIDALFGMSDMEREAIDTLPKGINQLTLRNVKSICMHLTVGMTAEEVGERLGASRTTARRYLEYLVSEGVLRAELEYGIVGRPERKYFPS</sequence>
<dbReference type="PANTHER" id="PTHR45526:SF6">
    <property type="entry name" value="TRANSCRIPTIONAL REGULATORY PROTEIN CITT"/>
    <property type="match status" value="1"/>
</dbReference>